<name>A0A2N5DCA7_9CAUL</name>
<sequence>MEEEIPFVELTAGIVAAFVGGNAVSASEMPALIRSVHDALRSVGAPEAATPEPKEPAVPVRRSVTPDYIICLEDGRRFKSLKRHLRTQYDMSPEDYREKWGLPSDYPMVAPNYAKARSELARQMGLGQTGRGAGKGRKG</sequence>
<dbReference type="GO" id="GO:0008270">
    <property type="term" value="F:zinc ion binding"/>
    <property type="evidence" value="ECO:0007669"/>
    <property type="project" value="InterPro"/>
</dbReference>
<accession>A0A2N5DCA7</accession>
<dbReference type="GO" id="GO:0003677">
    <property type="term" value="F:DNA binding"/>
    <property type="evidence" value="ECO:0007669"/>
    <property type="project" value="InterPro"/>
</dbReference>
<dbReference type="Gene3D" id="1.10.10.1550">
    <property type="entry name" value="ROS/MUCR transcriptional regulator protein"/>
    <property type="match status" value="1"/>
</dbReference>
<dbReference type="Proteomes" id="UP000234479">
    <property type="component" value="Unassembled WGS sequence"/>
</dbReference>
<dbReference type="Pfam" id="PF05443">
    <property type="entry name" value="ROS_MUCR"/>
    <property type="match status" value="1"/>
</dbReference>
<protein>
    <submittedName>
        <fullName evidence="2">MucR family transcriptional regulator</fullName>
    </submittedName>
</protein>
<dbReference type="AlphaFoldDB" id="A0A2N5DCA7"/>
<comment type="similarity">
    <text evidence="1">Belongs to the ros/MucR family.</text>
</comment>
<dbReference type="OrthoDB" id="9809693at2"/>
<dbReference type="GO" id="GO:0006355">
    <property type="term" value="P:regulation of DNA-templated transcription"/>
    <property type="evidence" value="ECO:0007669"/>
    <property type="project" value="InterPro"/>
</dbReference>
<comment type="caution">
    <text evidence="2">The sequence shown here is derived from an EMBL/GenBank/DDBJ whole genome shotgun (WGS) entry which is preliminary data.</text>
</comment>
<gene>
    <name evidence="2" type="ORF">SGCZBJ_15435</name>
</gene>
<proteinExistence type="inferred from homology"/>
<dbReference type="InterPro" id="IPR041920">
    <property type="entry name" value="ROS/MUCR_sf"/>
</dbReference>
<dbReference type="InterPro" id="IPR008807">
    <property type="entry name" value="ROS_MUCR"/>
</dbReference>
<dbReference type="EMBL" id="PJRS01000029">
    <property type="protein sequence ID" value="PLR23710.1"/>
    <property type="molecule type" value="Genomic_DNA"/>
</dbReference>
<organism evidence="2 3">
    <name type="scientific">Caulobacter zeae</name>
    <dbReference type="NCBI Taxonomy" id="2055137"/>
    <lineage>
        <taxon>Bacteria</taxon>
        <taxon>Pseudomonadati</taxon>
        <taxon>Pseudomonadota</taxon>
        <taxon>Alphaproteobacteria</taxon>
        <taxon>Caulobacterales</taxon>
        <taxon>Caulobacteraceae</taxon>
        <taxon>Caulobacter</taxon>
    </lineage>
</organism>
<dbReference type="RefSeq" id="WP_101718887.1">
    <property type="nucleotide sequence ID" value="NZ_PJRS01000029.1"/>
</dbReference>
<evidence type="ECO:0000313" key="3">
    <source>
        <dbReference type="Proteomes" id="UP000234479"/>
    </source>
</evidence>
<keyword evidence="3" id="KW-1185">Reference proteome</keyword>
<reference evidence="2 3" key="1">
    <citation type="submission" date="2017-12" db="EMBL/GenBank/DDBJ databases">
        <title>The genome sequence of Caulobacter sp. 410.</title>
        <authorList>
            <person name="Gao J."/>
            <person name="Mao X."/>
            <person name="Sun J."/>
        </authorList>
    </citation>
    <scope>NUCLEOTIDE SEQUENCE [LARGE SCALE GENOMIC DNA]</scope>
    <source>
        <strain evidence="2 3">410</strain>
    </source>
</reference>
<evidence type="ECO:0000313" key="2">
    <source>
        <dbReference type="EMBL" id="PLR23710.1"/>
    </source>
</evidence>
<evidence type="ECO:0000256" key="1">
    <source>
        <dbReference type="ARBA" id="ARBA00007031"/>
    </source>
</evidence>